<evidence type="ECO:0000256" key="3">
    <source>
        <dbReference type="ARBA" id="ARBA00022737"/>
    </source>
</evidence>
<dbReference type="SMART" id="SM00369">
    <property type="entry name" value="LRR_TYP"/>
    <property type="match status" value="2"/>
</dbReference>
<sequence length="1021" mass="114884">MALALQVKNRGVLAFPTTGLEQVIEELENNRRIHKNEEIKKLITKMKHNIAVLKDAEKKQLSSEVHRFWLGKLREVAFDAEDLIDELATDAAVQSLGARTYSNPTATRSMMDQIRQMNDRLDYLEPQIAMLVFQLSAVQDSCLVLPTWRQTGSLLPDESSVIGRNGEKEQIIEILLSDPVAESSSNNNKGFSIVPIVGLGGMGKTTLAQLVYNDEKVKKHFELMIWVCVSNNSDRQRLTKEMIEAAFAYKGRHEKCDITNWDSVQQTLRQEVTGKTFLLVLDEVWGAEYSMWEELFKPLHSGKKGSKVLVTARNRAFVNKLGGRMETPIPLGGLSDADIWDVFNKYAFRGNVDADGTTSAEYSHLEDLGSSIVQRLKGSPIRELHRSIGHLKHLRYIDLERNYGLRGLPESLGDLHNLQVLNLSYCQIEELPSSIGHLKHLRDIDLERNYGLRGLPESLGDLHNLQVLNLDRCRSLRVLPSTMSQLVKLKDLQTYYCDLLSRIDGVGKLTDLQELQARGRQLRELGGMCMLQELKITNLEEVGSKEEAIQARLHTMKHLQVLQLYWSSEDNSSIEWEDSRKLELELEEEVLQALRPNKGIRKLCIGGYGGIKSPNWMEVSTLASFSSLRHVVLKDCPNWQVPPCSFLGQLHHLEYLEINRMPEWEEWSCPVSWDCLQQLTIRGCPRLKELPLLPPTLRSLYLFEVGISCLPELDGCSRVEGGIETTSSPHSPSTSASLYKLHIFFCDNLISIGGLLLQQLPDLVEIEICNCKNLVSLPEKGFGHLISLKRLKIIQCPKLTCLLQGEEDAQSQHLPRSLGQLEISLCGDAMGGWWWTGLQRLTSIAKLSLPGGVQLQQSFCLTDGKGTITLMQSCASSTQRTKWGGCGLPSSLERLIIVGDDNLDHKCLSDCLHDLISLQKLTLDHFENLQLLPNLSGLTSLETLFISYSRSIQSWPTSGLPSSLQTLQITRCPALTRGHEDKPKSMWPDVAHIAHVDIDGFLLITMCSRTMKPDQREGNLL</sequence>
<keyword evidence="4" id="KW-0547">Nucleotide-binding</keyword>
<feature type="domain" description="NB-ARC" evidence="7">
    <location>
        <begin position="188"/>
        <end position="352"/>
    </location>
</feature>
<organism evidence="11 12">
    <name type="scientific">Colocasia esculenta</name>
    <name type="common">Wild taro</name>
    <name type="synonym">Arum esculentum</name>
    <dbReference type="NCBI Taxonomy" id="4460"/>
    <lineage>
        <taxon>Eukaryota</taxon>
        <taxon>Viridiplantae</taxon>
        <taxon>Streptophyta</taxon>
        <taxon>Embryophyta</taxon>
        <taxon>Tracheophyta</taxon>
        <taxon>Spermatophyta</taxon>
        <taxon>Magnoliopsida</taxon>
        <taxon>Liliopsida</taxon>
        <taxon>Araceae</taxon>
        <taxon>Aroideae</taxon>
        <taxon>Colocasieae</taxon>
        <taxon>Colocasia</taxon>
    </lineage>
</organism>
<dbReference type="GO" id="GO:0005524">
    <property type="term" value="F:ATP binding"/>
    <property type="evidence" value="ECO:0007669"/>
    <property type="project" value="UniProtKB-KW"/>
</dbReference>
<dbReference type="Pfam" id="PF18052">
    <property type="entry name" value="Rx_N"/>
    <property type="match status" value="1"/>
</dbReference>
<dbReference type="EMBL" id="NMUH01011581">
    <property type="protein sequence ID" value="MQM21790.1"/>
    <property type="molecule type" value="Genomic_DNA"/>
</dbReference>
<dbReference type="OrthoDB" id="616692at2759"/>
<dbReference type="InterPro" id="IPR002182">
    <property type="entry name" value="NB-ARC"/>
</dbReference>
<keyword evidence="5" id="KW-0611">Plant defense</keyword>
<evidence type="ECO:0000256" key="6">
    <source>
        <dbReference type="ARBA" id="ARBA00022840"/>
    </source>
</evidence>
<evidence type="ECO:0000259" key="7">
    <source>
        <dbReference type="Pfam" id="PF00931"/>
    </source>
</evidence>
<feature type="domain" description="Disease resistance N-terminal" evidence="8">
    <location>
        <begin position="30"/>
        <end position="95"/>
    </location>
</feature>
<evidence type="ECO:0000259" key="10">
    <source>
        <dbReference type="Pfam" id="PF25019"/>
    </source>
</evidence>
<dbReference type="InterPro" id="IPR032675">
    <property type="entry name" value="LRR_dom_sf"/>
</dbReference>
<dbReference type="InterPro" id="IPR003591">
    <property type="entry name" value="Leu-rich_rpt_typical-subtyp"/>
</dbReference>
<dbReference type="InterPro" id="IPR055414">
    <property type="entry name" value="LRR_R13L4/SHOC2-like"/>
</dbReference>
<dbReference type="GO" id="GO:0051707">
    <property type="term" value="P:response to other organism"/>
    <property type="evidence" value="ECO:0007669"/>
    <property type="project" value="UniProtKB-ARBA"/>
</dbReference>
<dbReference type="PANTHER" id="PTHR36766:SF70">
    <property type="entry name" value="DISEASE RESISTANCE PROTEIN RGA4"/>
    <property type="match status" value="1"/>
</dbReference>
<evidence type="ECO:0000256" key="2">
    <source>
        <dbReference type="ARBA" id="ARBA00022614"/>
    </source>
</evidence>
<evidence type="ECO:0000313" key="11">
    <source>
        <dbReference type="EMBL" id="MQM21790.1"/>
    </source>
</evidence>
<dbReference type="Gene3D" id="1.20.5.4130">
    <property type="match status" value="1"/>
</dbReference>
<dbReference type="AlphaFoldDB" id="A0A843XRU4"/>
<feature type="domain" description="R13L1/DRL21-like LRR repeat region" evidence="10">
    <location>
        <begin position="522"/>
        <end position="661"/>
    </location>
</feature>
<dbReference type="PROSITE" id="PS51450">
    <property type="entry name" value="LRR"/>
    <property type="match status" value="1"/>
</dbReference>
<protein>
    <submittedName>
        <fullName evidence="11">Uncharacterized protein</fullName>
    </submittedName>
</protein>
<feature type="domain" description="Disease resistance R13L4/SHOC-2-like LRR" evidence="9">
    <location>
        <begin position="386"/>
        <end position="443"/>
    </location>
</feature>
<evidence type="ECO:0000256" key="4">
    <source>
        <dbReference type="ARBA" id="ARBA00022741"/>
    </source>
</evidence>
<dbReference type="SUPFAM" id="SSF52540">
    <property type="entry name" value="P-loop containing nucleoside triphosphate hydrolases"/>
    <property type="match status" value="1"/>
</dbReference>
<dbReference type="SUPFAM" id="SSF52058">
    <property type="entry name" value="L domain-like"/>
    <property type="match status" value="2"/>
</dbReference>
<dbReference type="InterPro" id="IPR041118">
    <property type="entry name" value="Rx_N"/>
</dbReference>
<dbReference type="Pfam" id="PF00931">
    <property type="entry name" value="NB-ARC"/>
    <property type="match status" value="1"/>
</dbReference>
<dbReference type="GO" id="GO:0043531">
    <property type="term" value="F:ADP binding"/>
    <property type="evidence" value="ECO:0007669"/>
    <property type="project" value="InterPro"/>
</dbReference>
<reference evidence="11" key="1">
    <citation type="submission" date="2017-07" db="EMBL/GenBank/DDBJ databases">
        <title>Taro Niue Genome Assembly and Annotation.</title>
        <authorList>
            <person name="Atibalentja N."/>
            <person name="Keating K."/>
            <person name="Fields C.J."/>
        </authorList>
    </citation>
    <scope>NUCLEOTIDE SEQUENCE</scope>
    <source>
        <strain evidence="11">Niue_2</strain>
        <tissue evidence="11">Leaf</tissue>
    </source>
</reference>
<proteinExistence type="inferred from homology"/>
<dbReference type="PANTHER" id="PTHR36766">
    <property type="entry name" value="PLANT BROAD-SPECTRUM MILDEW RESISTANCE PROTEIN RPW8"/>
    <property type="match status" value="1"/>
</dbReference>
<evidence type="ECO:0000259" key="9">
    <source>
        <dbReference type="Pfam" id="PF23598"/>
    </source>
</evidence>
<evidence type="ECO:0000259" key="8">
    <source>
        <dbReference type="Pfam" id="PF18052"/>
    </source>
</evidence>
<dbReference type="InterPro" id="IPR056789">
    <property type="entry name" value="LRR_R13L1-DRL21"/>
</dbReference>
<keyword evidence="12" id="KW-1185">Reference proteome</keyword>
<dbReference type="Gene3D" id="3.80.10.10">
    <property type="entry name" value="Ribonuclease Inhibitor"/>
    <property type="match status" value="3"/>
</dbReference>
<comment type="caution">
    <text evidence="11">The sequence shown here is derived from an EMBL/GenBank/DDBJ whole genome shotgun (WGS) entry which is preliminary data.</text>
</comment>
<evidence type="ECO:0000256" key="1">
    <source>
        <dbReference type="ARBA" id="ARBA00008894"/>
    </source>
</evidence>
<keyword evidence="2" id="KW-0433">Leucine-rich repeat</keyword>
<dbReference type="Gene3D" id="3.40.50.300">
    <property type="entry name" value="P-loop containing nucleotide triphosphate hydrolases"/>
    <property type="match status" value="1"/>
</dbReference>
<keyword evidence="3" id="KW-0677">Repeat</keyword>
<dbReference type="Pfam" id="PF23598">
    <property type="entry name" value="LRR_14"/>
    <property type="match status" value="1"/>
</dbReference>
<keyword evidence="6" id="KW-0067">ATP-binding</keyword>
<comment type="similarity">
    <text evidence="1">Belongs to the disease resistance NB-LRR family.</text>
</comment>
<dbReference type="InterPro" id="IPR027417">
    <property type="entry name" value="P-loop_NTPase"/>
</dbReference>
<evidence type="ECO:0000313" key="12">
    <source>
        <dbReference type="Proteomes" id="UP000652761"/>
    </source>
</evidence>
<gene>
    <name evidence="11" type="ORF">Taro_054835</name>
</gene>
<accession>A0A843XRU4</accession>
<dbReference type="Proteomes" id="UP000652761">
    <property type="component" value="Unassembled WGS sequence"/>
</dbReference>
<dbReference type="GO" id="GO:0006952">
    <property type="term" value="P:defense response"/>
    <property type="evidence" value="ECO:0007669"/>
    <property type="project" value="UniProtKB-KW"/>
</dbReference>
<evidence type="ECO:0000256" key="5">
    <source>
        <dbReference type="ARBA" id="ARBA00022821"/>
    </source>
</evidence>
<name>A0A843XRU4_COLES</name>
<dbReference type="Pfam" id="PF25019">
    <property type="entry name" value="LRR_R13L1-DRL21"/>
    <property type="match status" value="1"/>
</dbReference>
<dbReference type="PRINTS" id="PR00364">
    <property type="entry name" value="DISEASERSIST"/>
</dbReference>
<dbReference type="InterPro" id="IPR001611">
    <property type="entry name" value="Leu-rich_rpt"/>
</dbReference>